<gene>
    <name evidence="1" type="ORF">G7B40_010730</name>
</gene>
<protein>
    <submittedName>
        <fullName evidence="1">Uncharacterized protein</fullName>
    </submittedName>
</protein>
<dbReference type="EMBL" id="JAALHA020000004">
    <property type="protein sequence ID" value="MDR9895038.1"/>
    <property type="molecule type" value="Genomic_DNA"/>
</dbReference>
<comment type="caution">
    <text evidence="1">The sequence shown here is derived from an EMBL/GenBank/DDBJ whole genome shotgun (WGS) entry which is preliminary data.</text>
</comment>
<proteinExistence type="predicted"/>
<evidence type="ECO:0000313" key="1">
    <source>
        <dbReference type="EMBL" id="MDR9895038.1"/>
    </source>
</evidence>
<sequence>MSSQISSKDLSEQAEDNRDCAKELMIKRDIYKAQMAELQHNHAPESEIKNLKDGIALLNRQIPDLLKQAIELDAQDIIDTIQDLNDAWSKIKASTEKVKSAVKKLNNIKSTLKIVGLFLDLGNAIIGALAKTNPVAQIEGIIQGIDTFTQGQQALSVSRGIEEPEETVPVVDSMTTTLKVLPNTGYTLEISIKIQPDLSPNNLSAV</sequence>
<accession>A0AAP5M9T4</accession>
<dbReference type="AlphaFoldDB" id="A0AAP5M9T4"/>
<evidence type="ECO:0000313" key="2">
    <source>
        <dbReference type="Proteomes" id="UP000667802"/>
    </source>
</evidence>
<organism evidence="1 2">
    <name type="scientific">Aetokthonos hydrillicola Thurmond2011</name>
    <dbReference type="NCBI Taxonomy" id="2712845"/>
    <lineage>
        <taxon>Bacteria</taxon>
        <taxon>Bacillati</taxon>
        <taxon>Cyanobacteriota</taxon>
        <taxon>Cyanophyceae</taxon>
        <taxon>Nostocales</taxon>
        <taxon>Hapalosiphonaceae</taxon>
        <taxon>Aetokthonos</taxon>
    </lineage>
</organism>
<keyword evidence="2" id="KW-1185">Reference proteome</keyword>
<dbReference type="Proteomes" id="UP000667802">
    <property type="component" value="Unassembled WGS sequence"/>
</dbReference>
<reference evidence="2" key="1">
    <citation type="journal article" date="2021" name="Science">
        <title>Hunting the eagle killer: A cyanobacterial neurotoxin causes vacuolar myelinopathy.</title>
        <authorList>
            <person name="Breinlinger S."/>
            <person name="Phillips T.J."/>
            <person name="Haram B.N."/>
            <person name="Mares J."/>
            <person name="Martinez Yerena J.A."/>
            <person name="Hrouzek P."/>
            <person name="Sobotka R."/>
            <person name="Henderson W.M."/>
            <person name="Schmieder P."/>
            <person name="Williams S.M."/>
            <person name="Lauderdale J.D."/>
            <person name="Wilde H.D."/>
            <person name="Gerrin W."/>
            <person name="Kust A."/>
            <person name="Washington J.W."/>
            <person name="Wagner C."/>
            <person name="Geier B."/>
            <person name="Liebeke M."/>
            <person name="Enke H."/>
            <person name="Niedermeyer T.H.J."/>
            <person name="Wilde S.B."/>
        </authorList>
    </citation>
    <scope>NUCLEOTIDE SEQUENCE [LARGE SCALE GENOMIC DNA]</scope>
    <source>
        <strain evidence="2">Thurmond2011</strain>
    </source>
</reference>
<dbReference type="RefSeq" id="WP_208350405.1">
    <property type="nucleotide sequence ID" value="NZ_JAALHA020000004.1"/>
</dbReference>
<name>A0AAP5M9T4_9CYAN</name>